<reference evidence="2" key="1">
    <citation type="submission" date="2020-09" db="EMBL/GenBank/DDBJ databases">
        <authorList>
            <person name="Kikuchi T."/>
        </authorList>
    </citation>
    <scope>NUCLEOTIDE SEQUENCE</scope>
    <source>
        <strain evidence="2">SH1</strain>
    </source>
</reference>
<name>A0A811K9M1_9BILA</name>
<dbReference type="InterPro" id="IPR016035">
    <property type="entry name" value="Acyl_Trfase/lysoPLipase"/>
</dbReference>
<dbReference type="InterPro" id="IPR052760">
    <property type="entry name" value="Mitochondrial_malonyltrans"/>
</dbReference>
<comment type="caution">
    <text evidence="2">The sequence shown here is derived from an EMBL/GenBank/DDBJ whole genome shotgun (WGS) entry which is preliminary data.</text>
</comment>
<protein>
    <recommendedName>
        <fullName evidence="1">Malonyl-CoA:ACP transacylase (MAT) domain-containing protein</fullName>
    </recommendedName>
</protein>
<dbReference type="OrthoDB" id="541883at2759"/>
<dbReference type="SUPFAM" id="SSF52151">
    <property type="entry name" value="FabD/lysophospholipase-like"/>
    <property type="match status" value="1"/>
</dbReference>
<dbReference type="PANTHER" id="PTHR47170:SF2">
    <property type="entry name" value="MALONYL-COA:ACP TRANSACYLASE (MAT) DOMAIN-CONTAINING PROTEIN"/>
    <property type="match status" value="1"/>
</dbReference>
<dbReference type="GO" id="GO:0016740">
    <property type="term" value="F:transferase activity"/>
    <property type="evidence" value="ECO:0007669"/>
    <property type="project" value="InterPro"/>
</dbReference>
<dbReference type="EMBL" id="CAJFDH010000002">
    <property type="protein sequence ID" value="CAD5211983.1"/>
    <property type="molecule type" value="Genomic_DNA"/>
</dbReference>
<accession>A0A811K9M1</accession>
<sequence length="405" mass="45829">MLKYGPPVYRYTSRRFVRKGKFTAPAEWLKDATTFKDTHTVLTDPHSPLPYPTEQLRSYLHKTEAAEKLKKKQATIRPKRQALEFSHIPIEEQCVALFPGQGAQFVGMGKSLLEIKECKAVFDQANEILGYDIAKVCVDGPKTKLDQTIYCQPAIFVSSMAALQKLNLDAPELSERFTECAGFSVGEFTALVLAGVLKFEDAMKIIDVRARAMHECNQRLASGMITVKVNAASQLDKAISEAKQLSLENGEMPICEVSNFLYCGVKVVGASNECITYLKQNSERLKYKVIKDLEVSGAFHTVLMAPAEQELRNVLKQVEIGQARMNVYSNYTGKLYPHKPSKIREHIIKQVSSTVRWEQIMQLLYRKHQDYKFPEFFEIGPGKQLGAILYNVSKKAYKHYNHVSC</sequence>
<dbReference type="PANTHER" id="PTHR47170">
    <property type="entry name" value="MALONYL-COA ACP TRANSACYLASE, ACP-BINDING"/>
    <property type="match status" value="1"/>
</dbReference>
<dbReference type="InterPro" id="IPR014043">
    <property type="entry name" value="Acyl_transferase_dom"/>
</dbReference>
<dbReference type="AlphaFoldDB" id="A0A811K9M1"/>
<dbReference type="Pfam" id="PF00698">
    <property type="entry name" value="Acyl_transf_1"/>
    <property type="match status" value="1"/>
</dbReference>
<evidence type="ECO:0000259" key="1">
    <source>
        <dbReference type="SMART" id="SM00827"/>
    </source>
</evidence>
<evidence type="ECO:0000313" key="2">
    <source>
        <dbReference type="EMBL" id="CAD5211983.1"/>
    </source>
</evidence>
<organism evidence="2 3">
    <name type="scientific">Bursaphelenchus okinawaensis</name>
    <dbReference type="NCBI Taxonomy" id="465554"/>
    <lineage>
        <taxon>Eukaryota</taxon>
        <taxon>Metazoa</taxon>
        <taxon>Ecdysozoa</taxon>
        <taxon>Nematoda</taxon>
        <taxon>Chromadorea</taxon>
        <taxon>Rhabditida</taxon>
        <taxon>Tylenchina</taxon>
        <taxon>Tylenchomorpha</taxon>
        <taxon>Aphelenchoidea</taxon>
        <taxon>Aphelenchoididae</taxon>
        <taxon>Bursaphelenchus</taxon>
    </lineage>
</organism>
<evidence type="ECO:0000313" key="3">
    <source>
        <dbReference type="Proteomes" id="UP000614601"/>
    </source>
</evidence>
<proteinExistence type="predicted"/>
<dbReference type="InterPro" id="IPR001227">
    <property type="entry name" value="Ac_transferase_dom_sf"/>
</dbReference>
<dbReference type="EMBL" id="CAJFCW020000002">
    <property type="protein sequence ID" value="CAG9094838.1"/>
    <property type="molecule type" value="Genomic_DNA"/>
</dbReference>
<dbReference type="SMART" id="SM00827">
    <property type="entry name" value="PKS_AT"/>
    <property type="match status" value="1"/>
</dbReference>
<dbReference type="Proteomes" id="UP000783686">
    <property type="component" value="Unassembled WGS sequence"/>
</dbReference>
<gene>
    <name evidence="2" type="ORF">BOKJ2_LOCUS3976</name>
</gene>
<dbReference type="Gene3D" id="3.30.70.250">
    <property type="entry name" value="Malonyl-CoA ACP transacylase, ACP-binding"/>
    <property type="match status" value="1"/>
</dbReference>
<dbReference type="Gene3D" id="3.40.366.10">
    <property type="entry name" value="Malonyl-Coenzyme A Acyl Carrier Protein, domain 2"/>
    <property type="match status" value="1"/>
</dbReference>
<feature type="domain" description="Malonyl-CoA:ACP transacylase (MAT)" evidence="1">
    <location>
        <begin position="97"/>
        <end position="399"/>
    </location>
</feature>
<keyword evidence="3" id="KW-1185">Reference proteome</keyword>
<dbReference type="Proteomes" id="UP000614601">
    <property type="component" value="Unassembled WGS sequence"/>
</dbReference>